<accession>A0AA95HBT6</accession>
<dbReference type="Proteomes" id="UP001301326">
    <property type="component" value="Chromosome"/>
</dbReference>
<dbReference type="AlphaFoldDB" id="A0AA95HBT6"/>
<proteinExistence type="predicted"/>
<reference evidence="1" key="2">
    <citation type="submission" date="2023-04" db="EMBL/GenBank/DDBJ databases">
        <authorList>
            <person name="Beletskiy A.V."/>
            <person name="Mardanov A.V."/>
            <person name="Ravin N.V."/>
        </authorList>
    </citation>
    <scope>NUCLEOTIDE SEQUENCE</scope>
    <source>
        <strain evidence="1">GKL-02</strain>
    </source>
</reference>
<reference evidence="1" key="1">
    <citation type="journal article" date="2023" name="Int. J. Mol. Sci.">
        <title>Metagenomics Revealed a New Genus 'Candidatus Thiocaldithrix dubininis' gen. nov., sp. nov. and a New Species 'Candidatus Thiothrix putei' sp. nov. in the Family Thiotrichaceae, Some Members of Which Have Traits of Both Na+- and H+-Motive Energetics.</title>
        <authorList>
            <person name="Ravin N.V."/>
            <person name="Muntyan M.S."/>
            <person name="Smolyakov D.D."/>
            <person name="Rudenko T.S."/>
            <person name="Beletsky A.V."/>
            <person name="Mardanov A.V."/>
            <person name="Grabovich M.Y."/>
        </authorList>
    </citation>
    <scope>NUCLEOTIDE SEQUENCE</scope>
    <source>
        <strain evidence="1">GKL-02</strain>
    </source>
</reference>
<sequence>MSGHTFAICIKNEDYEASLELRKLYEVLPDPKSEQLGMVRVVDESGEDYLYPQAFFVRISLPEMVEEQVLLAA</sequence>
<dbReference type="EMBL" id="CP124756">
    <property type="protein sequence ID" value="WGZ92783.1"/>
    <property type="molecule type" value="Genomic_DNA"/>
</dbReference>
<gene>
    <name evidence="1" type="ORF">QJT81_13125</name>
</gene>
<evidence type="ECO:0000313" key="1">
    <source>
        <dbReference type="EMBL" id="WGZ92783.1"/>
    </source>
</evidence>
<name>A0AA95HBT6_9GAMM</name>
<protein>
    <submittedName>
        <fullName evidence="1">Uncharacterized protein</fullName>
    </submittedName>
</protein>
<dbReference type="KEGG" id="tput:QJT81_13125"/>
<organism evidence="1">
    <name type="scientific">Candidatus Thiothrix putei</name>
    <dbReference type="NCBI Taxonomy" id="3080811"/>
    <lineage>
        <taxon>Bacteria</taxon>
        <taxon>Pseudomonadati</taxon>
        <taxon>Pseudomonadota</taxon>
        <taxon>Gammaproteobacteria</taxon>
        <taxon>Thiotrichales</taxon>
        <taxon>Thiotrichaceae</taxon>
        <taxon>Thiothrix</taxon>
    </lineage>
</organism>